<evidence type="ECO:0000256" key="3">
    <source>
        <dbReference type="ARBA" id="ARBA00022989"/>
    </source>
</evidence>
<feature type="domain" description="Ferric reductase NAD binding" evidence="9">
    <location>
        <begin position="657"/>
        <end position="791"/>
    </location>
</feature>
<keyword evidence="2 6" id="KW-0812">Transmembrane</keyword>
<dbReference type="PANTHER" id="PTHR11972">
    <property type="entry name" value="NADPH OXIDASE"/>
    <property type="match status" value="1"/>
</dbReference>
<dbReference type="InterPro" id="IPR013112">
    <property type="entry name" value="FAD-bd_8"/>
</dbReference>
<gene>
    <name evidence="11" type="ORF">GAYE_PCTG44G1052</name>
</gene>
<evidence type="ECO:0000256" key="2">
    <source>
        <dbReference type="ARBA" id="ARBA00022692"/>
    </source>
</evidence>
<dbReference type="Pfam" id="PF08022">
    <property type="entry name" value="FAD_binding_8"/>
    <property type="match status" value="1"/>
</dbReference>
<comment type="subcellular location">
    <subcellularLocation>
        <location evidence="1">Membrane</location>
        <topology evidence="1">Multi-pass membrane protein</topology>
    </subcellularLocation>
</comment>
<comment type="caution">
    <text evidence="11">The sequence shown here is derived from an EMBL/GenBank/DDBJ whole genome shotgun (WGS) entry which is preliminary data.</text>
</comment>
<reference evidence="11 12" key="1">
    <citation type="submission" date="2022-07" db="EMBL/GenBank/DDBJ databases">
        <title>Genome-wide signatures of adaptation to extreme environments.</title>
        <authorList>
            <person name="Cho C.H."/>
            <person name="Yoon H.S."/>
        </authorList>
    </citation>
    <scope>NUCLEOTIDE SEQUENCE [LARGE SCALE GENOMIC DNA]</scope>
    <source>
        <strain evidence="11 12">108.79 E11</strain>
    </source>
</reference>
<dbReference type="InterPro" id="IPR039261">
    <property type="entry name" value="FNR_nucleotide-bd"/>
</dbReference>
<protein>
    <recommendedName>
        <fullName evidence="13">FAD-binding FR-type domain-containing protein</fullName>
    </recommendedName>
</protein>
<dbReference type="Proteomes" id="UP001300502">
    <property type="component" value="Unassembled WGS sequence"/>
</dbReference>
<evidence type="ECO:0000256" key="1">
    <source>
        <dbReference type="ARBA" id="ARBA00004141"/>
    </source>
</evidence>
<keyword evidence="3 6" id="KW-1133">Transmembrane helix</keyword>
<evidence type="ECO:0000256" key="4">
    <source>
        <dbReference type="ARBA" id="ARBA00023002"/>
    </source>
</evidence>
<feature type="domain" description="Ferric oxidoreductase" evidence="7">
    <location>
        <begin position="241"/>
        <end position="363"/>
    </location>
</feature>
<feature type="domain" description="Temptin Cys/Cys disulfide" evidence="10">
    <location>
        <begin position="25"/>
        <end position="120"/>
    </location>
</feature>
<feature type="transmembrane region" description="Helical" evidence="6">
    <location>
        <begin position="211"/>
        <end position="228"/>
    </location>
</feature>
<dbReference type="EMBL" id="JANCYU010000012">
    <property type="protein sequence ID" value="KAK4523160.1"/>
    <property type="molecule type" value="Genomic_DNA"/>
</dbReference>
<keyword evidence="5 6" id="KW-0472">Membrane</keyword>
<feature type="domain" description="FAD-binding 8" evidence="8">
    <location>
        <begin position="401"/>
        <end position="478"/>
    </location>
</feature>
<evidence type="ECO:0000313" key="12">
    <source>
        <dbReference type="Proteomes" id="UP001300502"/>
    </source>
</evidence>
<dbReference type="InterPro" id="IPR017938">
    <property type="entry name" value="Riboflavin_synthase-like_b-brl"/>
</dbReference>
<name>A0AAV9I7Z4_9RHOD</name>
<evidence type="ECO:0000259" key="8">
    <source>
        <dbReference type="Pfam" id="PF08022"/>
    </source>
</evidence>
<dbReference type="Pfam" id="PF08030">
    <property type="entry name" value="NAD_binding_6"/>
    <property type="match status" value="1"/>
</dbReference>
<dbReference type="InterPro" id="IPR057626">
    <property type="entry name" value="S-S_Temptin"/>
</dbReference>
<evidence type="ECO:0000259" key="7">
    <source>
        <dbReference type="Pfam" id="PF01794"/>
    </source>
</evidence>
<feature type="transmembrane region" description="Helical" evidence="6">
    <location>
        <begin position="653"/>
        <end position="674"/>
    </location>
</feature>
<dbReference type="InterPro" id="IPR050369">
    <property type="entry name" value="RBOH/FRE"/>
</dbReference>
<evidence type="ECO:0000256" key="5">
    <source>
        <dbReference type="ARBA" id="ARBA00023136"/>
    </source>
</evidence>
<keyword evidence="12" id="KW-1185">Reference proteome</keyword>
<organism evidence="11 12">
    <name type="scientific">Galdieria yellowstonensis</name>
    <dbReference type="NCBI Taxonomy" id="3028027"/>
    <lineage>
        <taxon>Eukaryota</taxon>
        <taxon>Rhodophyta</taxon>
        <taxon>Bangiophyceae</taxon>
        <taxon>Galdieriales</taxon>
        <taxon>Galdieriaceae</taxon>
        <taxon>Galdieria</taxon>
    </lineage>
</organism>
<dbReference type="Pfam" id="PF01794">
    <property type="entry name" value="Ferric_reduct"/>
    <property type="match status" value="1"/>
</dbReference>
<evidence type="ECO:0000259" key="10">
    <source>
        <dbReference type="Pfam" id="PF24784"/>
    </source>
</evidence>
<dbReference type="CDD" id="cd06186">
    <property type="entry name" value="NOX_Duox_like_FAD_NADP"/>
    <property type="match status" value="1"/>
</dbReference>
<keyword evidence="4" id="KW-0560">Oxidoreductase</keyword>
<dbReference type="InterPro" id="IPR013121">
    <property type="entry name" value="Fe_red_NAD-bd_6"/>
</dbReference>
<feature type="transmembrane region" description="Helical" evidence="6">
    <location>
        <begin position="156"/>
        <end position="177"/>
    </location>
</feature>
<sequence length="809" mass="92803">MLSFHCLSSQRLFLAIILSLCFLANGHLNYLDQFPNGAKVRSPYGNTSSWIGVGHQDSMGMSGINQFGKDFHRVGGNWKRLCVLDSDGDGQSNGMELGDPCCVWKQGDTPFRTWDISHPGSKDSITRAMKPACPGQTFLTNTMASLYRLGVEESVLVFYIFCTSLFFCNTIFIHFSVDKNFGLLPSLWKKVSHLVAHIGQRYKLVPLDPVVILYLIFQVFFCRYLYFYKYISLRSPLTRCTGELAICNLGLLLFPVSRNSPLWSMMRTSFEQVLSYHRFLGYYTVFLSSWHAVGMFQLYMYQHRGFSFLFSFSSNNVRFNLPGVVGYLFILVLGILALNCFRRRAFEIFYYSHFILFPLSLVFTVIHVDFAGYYFIPGLASLGVDYILRIHRTYELTTLNVRVFQDAIRITFVRPGAWKYTNIGGHYGFFKVPHLAWIESHPFSVFSLEPNTLNIVVKKGMKGSFTDKLHKACYAFCSVYDDEELIQSLQHKNAIVVQGDENALPTAHGIRWEAEKSPTYMSRWIPRIFCVERVQKFFPYLEWILFGRRPPKNDVEKISLLKESSFCIWRNLSNGLLHECTPLVTGNMKVESYESSSWKKPSSKVSFEEVAREISSTSDADSQSLEEAFPERYLKEMSIQVQGPYGHVSYNPLYFPAILLCAGGVGITGMLSILCDIYQHPERNKFADITLCWTITDISHLDWVQDVIFTIRNDQLLSEILLVEIYVTRGDLHLALESSGYEDIHFYLGRPDWNEVIHRWKHKSLSLGVNKGVSYVCGPASMVNQVQEKCNLLETDDWSCIVSTESFEF</sequence>
<dbReference type="SFLD" id="SFLDS00052">
    <property type="entry name" value="Ferric_Reductase_Domain"/>
    <property type="match status" value="1"/>
</dbReference>
<dbReference type="AlphaFoldDB" id="A0AAV9I7Z4"/>
<feature type="transmembrane region" description="Helical" evidence="6">
    <location>
        <begin position="12"/>
        <end position="31"/>
    </location>
</feature>
<dbReference type="SUPFAM" id="SSF52343">
    <property type="entry name" value="Ferredoxin reductase-like, C-terminal NADP-linked domain"/>
    <property type="match status" value="1"/>
</dbReference>
<evidence type="ECO:0000256" key="6">
    <source>
        <dbReference type="SAM" id="Phobius"/>
    </source>
</evidence>
<dbReference type="Pfam" id="PF24784">
    <property type="entry name" value="Temptin_C"/>
    <property type="match status" value="1"/>
</dbReference>
<feature type="transmembrane region" description="Helical" evidence="6">
    <location>
        <begin position="348"/>
        <end position="366"/>
    </location>
</feature>
<feature type="transmembrane region" description="Helical" evidence="6">
    <location>
        <begin position="280"/>
        <end position="301"/>
    </location>
</feature>
<dbReference type="GO" id="GO:0016491">
    <property type="term" value="F:oxidoreductase activity"/>
    <property type="evidence" value="ECO:0007669"/>
    <property type="project" value="UniProtKB-KW"/>
</dbReference>
<evidence type="ECO:0008006" key="13">
    <source>
        <dbReference type="Google" id="ProtNLM"/>
    </source>
</evidence>
<dbReference type="SUPFAM" id="SSF63380">
    <property type="entry name" value="Riboflavin synthase domain-like"/>
    <property type="match status" value="1"/>
</dbReference>
<dbReference type="Gene3D" id="3.40.50.80">
    <property type="entry name" value="Nucleotide-binding domain of ferredoxin-NADP reductase (FNR) module"/>
    <property type="match status" value="1"/>
</dbReference>
<accession>A0AAV9I7Z4</accession>
<feature type="transmembrane region" description="Helical" evidence="6">
    <location>
        <begin position="321"/>
        <end position="341"/>
    </location>
</feature>
<dbReference type="PANTHER" id="PTHR11972:SF69">
    <property type="entry name" value="FERRIC REDUCTION OXIDASE 6-RELATED"/>
    <property type="match status" value="1"/>
</dbReference>
<evidence type="ECO:0000259" key="9">
    <source>
        <dbReference type="Pfam" id="PF08030"/>
    </source>
</evidence>
<dbReference type="GO" id="GO:0005886">
    <property type="term" value="C:plasma membrane"/>
    <property type="evidence" value="ECO:0007669"/>
    <property type="project" value="TreeGrafter"/>
</dbReference>
<dbReference type="InterPro" id="IPR013130">
    <property type="entry name" value="Fe3_Rdtase_TM_dom"/>
</dbReference>
<proteinExistence type="predicted"/>
<evidence type="ECO:0000313" key="11">
    <source>
        <dbReference type="EMBL" id="KAK4523160.1"/>
    </source>
</evidence>